<evidence type="ECO:0008006" key="3">
    <source>
        <dbReference type="Google" id="ProtNLM"/>
    </source>
</evidence>
<organism evidence="1 2">
    <name type="scientific">Gryllotalpicola reticulitermitis</name>
    <dbReference type="NCBI Taxonomy" id="1184153"/>
    <lineage>
        <taxon>Bacteria</taxon>
        <taxon>Bacillati</taxon>
        <taxon>Actinomycetota</taxon>
        <taxon>Actinomycetes</taxon>
        <taxon>Micrococcales</taxon>
        <taxon>Microbacteriaceae</taxon>
        <taxon>Gryllotalpicola</taxon>
    </lineage>
</organism>
<dbReference type="Proteomes" id="UP001595900">
    <property type="component" value="Unassembled WGS sequence"/>
</dbReference>
<dbReference type="RefSeq" id="WP_390226859.1">
    <property type="nucleotide sequence ID" value="NZ_JBHSCN010000002.1"/>
</dbReference>
<proteinExistence type="predicted"/>
<name>A0ABV8Q408_9MICO</name>
<reference evidence="2" key="1">
    <citation type="journal article" date="2019" name="Int. J. Syst. Evol. Microbiol.">
        <title>The Global Catalogue of Microorganisms (GCM) 10K type strain sequencing project: providing services to taxonomists for standard genome sequencing and annotation.</title>
        <authorList>
            <consortium name="The Broad Institute Genomics Platform"/>
            <consortium name="The Broad Institute Genome Sequencing Center for Infectious Disease"/>
            <person name="Wu L."/>
            <person name="Ma J."/>
        </authorList>
    </citation>
    <scope>NUCLEOTIDE SEQUENCE [LARGE SCALE GENOMIC DNA]</scope>
    <source>
        <strain evidence="2">CGMCC 1.10363</strain>
    </source>
</reference>
<evidence type="ECO:0000313" key="1">
    <source>
        <dbReference type="EMBL" id="MFC4242075.1"/>
    </source>
</evidence>
<dbReference type="EMBL" id="JBHSCN010000002">
    <property type="protein sequence ID" value="MFC4242075.1"/>
    <property type="molecule type" value="Genomic_DNA"/>
</dbReference>
<comment type="caution">
    <text evidence="1">The sequence shown here is derived from an EMBL/GenBank/DDBJ whole genome shotgun (WGS) entry which is preliminary data.</text>
</comment>
<protein>
    <recommendedName>
        <fullName evidence="3">Type IV secretion protein Rhs</fullName>
    </recommendedName>
</protein>
<sequence>MAKGFWGFYQRANAVVRTFTGPADIGAGHPEPPDVRRADASCPICGKPMDTHTVVRASDQREPTRLVCP</sequence>
<gene>
    <name evidence="1" type="ORF">ACFOYW_01715</name>
</gene>
<keyword evidence="2" id="KW-1185">Reference proteome</keyword>
<accession>A0ABV8Q408</accession>
<evidence type="ECO:0000313" key="2">
    <source>
        <dbReference type="Proteomes" id="UP001595900"/>
    </source>
</evidence>